<dbReference type="InterPro" id="IPR038078">
    <property type="entry name" value="PhoU-like_sf"/>
</dbReference>
<feature type="transmembrane region" description="Helical" evidence="6">
    <location>
        <begin position="41"/>
        <end position="63"/>
    </location>
</feature>
<sequence length="750" mass="83398">MQDVYLIILGLLFLLAITDLVVGVSNDAINFLNSAVGSKAVSLRSILIIASLGVAVGAIFSSGLMEVARKGIFLPQEFYFEEIMVIFMAVMLTDVLLLDFFNSLGLPTSTTVSIMFELLGAAVSIALIKIFKTTNDVSSLVDFINVDKASEVIFGILLAIVIAFVAGAVVQYFSRLVLSFKYERKLKYTGAIFGGVSLAAIFYFILIKGLNSLAFVSDHFVEDVHNNRIQIIIFSLIGFTILSKLLISFFRVNILKLIVMVGTFALALAFAGNDLVNFIGVPIAAWQSYEIWSASGVAASELLMSDLAGSVPTPEIVLIFAGGVMVLTIWFSDKAKSVVDTGVKLSRQNEGSERFGANYLSRTIVRYSMMFGSAVSEVIPKKIRKRIDAQFETPKTKTTGREIAPPAFDLVRASVNLVVASILISMGTNLQLPLSTTYVTFMVAMGTSLADRAWNQESAVYRVAGVLNVIGGWFVTAFVAFLGAALFAVIIYFGGLIAIAVLVCITAFVIIRNTLSHAKKSKANKLQKRYKRTDIITINEITAESSVNISQVISGIKKRYTKTVDNLGYHDLGKLKKNNKKVGELESEVDDLKGNIYYFIKSLDEDSVEASRFYIHLLNYLQEMVNSTRYITRNSFEHVNNNHKNLKFNQIRDLKKIDKKLQELFSEIKYTFDEHDFERLDDILAEKQQLLDMVSEMIEKQIKRIRTSESSPKNTKLYFGLLLESKDLISSTLNLVQLFREFYVEAKSTL</sequence>
<evidence type="ECO:0000256" key="4">
    <source>
        <dbReference type="ARBA" id="ARBA00022989"/>
    </source>
</evidence>
<dbReference type="PANTHER" id="PTHR11101">
    <property type="entry name" value="PHOSPHATE TRANSPORTER"/>
    <property type="match status" value="1"/>
</dbReference>
<dbReference type="Proteomes" id="UP000051643">
    <property type="component" value="Unassembled WGS sequence"/>
</dbReference>
<dbReference type="GO" id="GO:0005315">
    <property type="term" value="F:phosphate transmembrane transporter activity"/>
    <property type="evidence" value="ECO:0007669"/>
    <property type="project" value="InterPro"/>
</dbReference>
<feature type="transmembrane region" description="Helical" evidence="6">
    <location>
        <begin position="114"/>
        <end position="132"/>
    </location>
</feature>
<name>A0A0Q9Z483_9FLAO</name>
<feature type="transmembrane region" description="Helical" evidence="6">
    <location>
        <begin position="6"/>
        <end position="29"/>
    </location>
</feature>
<evidence type="ECO:0000313" key="8">
    <source>
        <dbReference type="Proteomes" id="UP000051643"/>
    </source>
</evidence>
<comment type="caution">
    <text evidence="7">The sequence shown here is derived from an EMBL/GenBank/DDBJ whole genome shotgun (WGS) entry which is preliminary data.</text>
</comment>
<keyword evidence="6" id="KW-0592">Phosphate transport</keyword>
<dbReference type="InterPro" id="IPR001204">
    <property type="entry name" value="Phos_transporter"/>
</dbReference>
<organism evidence="7 8">
    <name type="scientific">Salegentibacter mishustinae</name>
    <dbReference type="NCBI Taxonomy" id="270918"/>
    <lineage>
        <taxon>Bacteria</taxon>
        <taxon>Pseudomonadati</taxon>
        <taxon>Bacteroidota</taxon>
        <taxon>Flavobacteriia</taxon>
        <taxon>Flavobacteriales</taxon>
        <taxon>Flavobacteriaceae</taxon>
        <taxon>Salegentibacter</taxon>
    </lineage>
</organism>
<feature type="transmembrane region" description="Helical" evidence="6">
    <location>
        <begin position="152"/>
        <end position="174"/>
    </location>
</feature>
<feature type="transmembrane region" description="Helical" evidence="6">
    <location>
        <begin position="227"/>
        <end position="247"/>
    </location>
</feature>
<proteinExistence type="inferred from homology"/>
<feature type="transmembrane region" description="Helical" evidence="6">
    <location>
        <begin position="254"/>
        <end position="272"/>
    </location>
</feature>
<protein>
    <recommendedName>
        <fullName evidence="6">Phosphate transporter</fullName>
    </recommendedName>
</protein>
<keyword evidence="4 6" id="KW-1133">Transmembrane helix</keyword>
<feature type="transmembrane region" description="Helical" evidence="6">
    <location>
        <begin position="311"/>
        <end position="331"/>
    </location>
</feature>
<evidence type="ECO:0000256" key="6">
    <source>
        <dbReference type="RuleBase" id="RU363058"/>
    </source>
</evidence>
<evidence type="ECO:0000313" key="7">
    <source>
        <dbReference type="EMBL" id="KRG27552.1"/>
    </source>
</evidence>
<feature type="transmembrane region" description="Helical" evidence="6">
    <location>
        <begin position="490"/>
        <end position="511"/>
    </location>
</feature>
<accession>A0A0Q9Z483</accession>
<keyword evidence="5 6" id="KW-0472">Membrane</keyword>
<feature type="transmembrane region" description="Helical" evidence="6">
    <location>
        <begin position="186"/>
        <end position="207"/>
    </location>
</feature>
<dbReference type="GO" id="GO:0035435">
    <property type="term" value="P:phosphate ion transmembrane transport"/>
    <property type="evidence" value="ECO:0007669"/>
    <property type="project" value="TreeGrafter"/>
</dbReference>
<dbReference type="AlphaFoldDB" id="A0A0Q9Z483"/>
<keyword evidence="8" id="KW-1185">Reference proteome</keyword>
<dbReference type="OrthoDB" id="1110016at2"/>
<dbReference type="EMBL" id="LKTP01000035">
    <property type="protein sequence ID" value="KRG27552.1"/>
    <property type="molecule type" value="Genomic_DNA"/>
</dbReference>
<feature type="transmembrane region" description="Helical" evidence="6">
    <location>
        <begin position="463"/>
        <end position="484"/>
    </location>
</feature>
<evidence type="ECO:0000256" key="3">
    <source>
        <dbReference type="ARBA" id="ARBA00022692"/>
    </source>
</evidence>
<keyword evidence="2 6" id="KW-0813">Transport</keyword>
<comment type="similarity">
    <text evidence="6">Belongs to the inorganic phosphate transporter (PiT) (TC 2.A.20) family.</text>
</comment>
<feature type="transmembrane region" description="Helical" evidence="6">
    <location>
        <begin position="83"/>
        <end position="102"/>
    </location>
</feature>
<gene>
    <name evidence="7" type="ORF">APR42_10775</name>
</gene>
<comment type="subcellular location">
    <subcellularLocation>
        <location evidence="1 6">Membrane</location>
        <topology evidence="1 6">Multi-pass membrane protein</topology>
    </subcellularLocation>
</comment>
<dbReference type="GO" id="GO:0016020">
    <property type="term" value="C:membrane"/>
    <property type="evidence" value="ECO:0007669"/>
    <property type="project" value="UniProtKB-SubCell"/>
</dbReference>
<dbReference type="Pfam" id="PF01384">
    <property type="entry name" value="PHO4"/>
    <property type="match status" value="1"/>
</dbReference>
<dbReference type="Gene3D" id="1.20.58.220">
    <property type="entry name" value="Phosphate transport system protein phou homolog 2, domain 2"/>
    <property type="match status" value="1"/>
</dbReference>
<evidence type="ECO:0000256" key="5">
    <source>
        <dbReference type="ARBA" id="ARBA00023136"/>
    </source>
</evidence>
<keyword evidence="3 6" id="KW-0812">Transmembrane</keyword>
<dbReference type="RefSeq" id="WP_057482899.1">
    <property type="nucleotide sequence ID" value="NZ_BMWR01000005.1"/>
</dbReference>
<dbReference type="STRING" id="270918.APR42_10775"/>
<dbReference type="PANTHER" id="PTHR11101:SF16">
    <property type="entry name" value="PHOSPHATE TRANSPORTER"/>
    <property type="match status" value="1"/>
</dbReference>
<evidence type="ECO:0000256" key="2">
    <source>
        <dbReference type="ARBA" id="ARBA00022448"/>
    </source>
</evidence>
<reference evidence="7" key="1">
    <citation type="submission" date="2015-10" db="EMBL/GenBank/DDBJ databases">
        <title>Draft genome sequence of Salegentibacter mishustinae KCTC 12263.</title>
        <authorList>
            <person name="Lin W."/>
            <person name="Zheng Q."/>
        </authorList>
    </citation>
    <scope>NUCLEOTIDE SEQUENCE [LARGE SCALE GENOMIC DNA]</scope>
    <source>
        <strain evidence="7">KCTC 12263</strain>
    </source>
</reference>
<evidence type="ECO:0000256" key="1">
    <source>
        <dbReference type="ARBA" id="ARBA00004141"/>
    </source>
</evidence>